<gene>
    <name evidence="2" type="ORF">UA08_01470</name>
</gene>
<protein>
    <submittedName>
        <fullName evidence="2">Uncharacterized protein</fullName>
    </submittedName>
</protein>
<feature type="region of interest" description="Disordered" evidence="1">
    <location>
        <begin position="507"/>
        <end position="526"/>
    </location>
</feature>
<feature type="compositionally biased region" description="Low complexity" evidence="1">
    <location>
        <begin position="654"/>
        <end position="663"/>
    </location>
</feature>
<evidence type="ECO:0000256" key="1">
    <source>
        <dbReference type="SAM" id="MobiDB-lite"/>
    </source>
</evidence>
<dbReference type="RefSeq" id="XP_020123429.1">
    <property type="nucleotide sequence ID" value="XM_020261138.1"/>
</dbReference>
<name>A0A1Q5QBW3_TALAT</name>
<feature type="compositionally biased region" description="Low complexity" evidence="1">
    <location>
        <begin position="953"/>
        <end position="967"/>
    </location>
</feature>
<feature type="compositionally biased region" description="Basic and acidic residues" evidence="1">
    <location>
        <begin position="178"/>
        <end position="193"/>
    </location>
</feature>
<dbReference type="AlphaFoldDB" id="A0A1Q5QBW3"/>
<feature type="compositionally biased region" description="Polar residues" evidence="1">
    <location>
        <begin position="507"/>
        <end position="525"/>
    </location>
</feature>
<dbReference type="EMBL" id="LFMY01000002">
    <property type="protein sequence ID" value="OKL63308.1"/>
    <property type="molecule type" value="Genomic_DNA"/>
</dbReference>
<dbReference type="STRING" id="1441469.A0A1Q5QBW3"/>
<feature type="compositionally biased region" description="Low complexity" evidence="1">
    <location>
        <begin position="268"/>
        <end position="280"/>
    </location>
</feature>
<sequence>MPDGPAAPSPVIPTYRPSEKFSGSPTKLSIMPTVALTDYKQYTRIPGLRKPRPRSAGASSRPMRSENIAELVRFFQTPEETEAESVIGSQINDMDLLKAGQRRLRDMGQTKSGRSSIKSSGASSSSEKLKTQRQHLVALQREGLLPGLEDLGGNKPRSSRTKHVRHDKEGLLPSLEDLTDKSRPSRTKQDVEAIGRPWLDDALTSIPKSEERSTSQIELPLHDLRSESLSLGDLAALVEFSASFPELYSHDSDPPPYQAKAQSQPHLPAHASNSNSAAAPSREDHGRNENSRQLGNTAESHSRDSRPERDTLTLNKPAQGHQVAINRQPQNRPDTSKNDDDSSCGSNSDFDDAKSLAVLLRATERLGLEKKRTSQKAPLAEPSSGVANGVPAAAATTTTTASGAIKDNTAPHSLNQGVTDTPLFVRNLLENKHDGAEAAKKINAKASRSTDQLLPLSQADANLPNHLNAGPIPLKLVAECMPPSISKPDSSQPLNTFVPRPSSNLNDETNLLQPPSTVVGPSSASFPRPRALLSPIPIQSRRARSVTPDVASGMYIKGKKKGKKAPLYVVTDAAPLPPPAKPLPSLPQSADALVGPKPIQGDRSASTPAQPASAPLEYREEDRDSPVLGMNPRKLHLQRSLIGSRPSSRYSNRSTDASDASHNSSDDQSSRTASPTVSRPESQQGRAIHVHAIRMRDIDAKKRKYAPGVKTSAHAGSGMHSLKHDGRYQPQPESRGQTDQVRFSRWNRISTVPEFPLPKNPPLNAQGAPHIRRRNSTTSLPGSISTLNGYEGGLSRSVSVTSGSIDSFSIKHGKTAILPANATKNLSHSNFQPQSPLLPSSDDEMHDPRPRRLKNNISIRDNGESETRQVNQRLANAKSKQSIKQEATLKYQNLSSLSEDLLHSLPPGAGDSHISYVNVLHHLESRIATLERQNKMLQAALLAALDVGVSHDAGSAQSRSSSPASSSMRVPTISERAMPSSNNLGIDSARRKQGKATQRYHASRNLYAHDAASQGSRGSFETTSSHSDSSIRPVEGVLSNPDAGGWNEAIRKNRK</sequence>
<feature type="compositionally biased region" description="Low complexity" evidence="1">
    <location>
        <begin position="111"/>
        <end position="126"/>
    </location>
</feature>
<feature type="region of interest" description="Disordered" evidence="1">
    <location>
        <begin position="953"/>
        <end position="1055"/>
    </location>
</feature>
<comment type="caution">
    <text evidence="2">The sequence shown here is derived from an EMBL/GenBank/DDBJ whole genome shotgun (WGS) entry which is preliminary data.</text>
</comment>
<feature type="region of interest" description="Disordered" evidence="1">
    <location>
        <begin position="45"/>
        <end position="66"/>
    </location>
</feature>
<feature type="region of interest" description="Disordered" evidence="1">
    <location>
        <begin position="752"/>
        <end position="783"/>
    </location>
</feature>
<feature type="compositionally biased region" description="Polar residues" evidence="1">
    <location>
        <begin position="731"/>
        <end position="740"/>
    </location>
</feature>
<feature type="compositionally biased region" description="Low complexity" evidence="1">
    <location>
        <begin position="1019"/>
        <end position="1030"/>
    </location>
</feature>
<feature type="compositionally biased region" description="Basic and acidic residues" evidence="1">
    <location>
        <begin position="300"/>
        <end position="311"/>
    </location>
</feature>
<proteinExistence type="predicted"/>
<feature type="region of interest" description="Disordered" evidence="1">
    <location>
        <begin position="824"/>
        <end position="869"/>
    </location>
</feature>
<feature type="region of interest" description="Disordered" evidence="1">
    <location>
        <begin position="369"/>
        <end position="389"/>
    </location>
</feature>
<feature type="region of interest" description="Disordered" evidence="1">
    <location>
        <begin position="249"/>
        <end position="350"/>
    </location>
</feature>
<feature type="compositionally biased region" description="Polar residues" evidence="1">
    <location>
        <begin position="824"/>
        <end position="838"/>
    </location>
</feature>
<reference evidence="2 3" key="1">
    <citation type="submission" date="2015-06" db="EMBL/GenBank/DDBJ databases">
        <title>Talaromyces atroroseus IBT 11181 draft genome.</title>
        <authorList>
            <person name="Rasmussen K.B."/>
            <person name="Rasmussen S."/>
            <person name="Petersen B."/>
            <person name="Sicheritz-Ponten T."/>
            <person name="Mortensen U.H."/>
            <person name="Thrane U."/>
        </authorList>
    </citation>
    <scope>NUCLEOTIDE SEQUENCE [LARGE SCALE GENOMIC DNA]</scope>
    <source>
        <strain evidence="2 3">IBT 11181</strain>
    </source>
</reference>
<organism evidence="2 3">
    <name type="scientific">Talaromyces atroroseus</name>
    <dbReference type="NCBI Taxonomy" id="1441469"/>
    <lineage>
        <taxon>Eukaryota</taxon>
        <taxon>Fungi</taxon>
        <taxon>Dikarya</taxon>
        <taxon>Ascomycota</taxon>
        <taxon>Pezizomycotina</taxon>
        <taxon>Eurotiomycetes</taxon>
        <taxon>Eurotiomycetidae</taxon>
        <taxon>Eurotiales</taxon>
        <taxon>Trichocomaceae</taxon>
        <taxon>Talaromyces</taxon>
        <taxon>Talaromyces sect. Trachyspermi</taxon>
    </lineage>
</organism>
<feature type="compositionally biased region" description="Low complexity" evidence="1">
    <location>
        <begin position="604"/>
        <end position="615"/>
    </location>
</feature>
<feature type="region of interest" description="Disordered" evidence="1">
    <location>
        <begin position="579"/>
        <end position="740"/>
    </location>
</feature>
<feature type="compositionally biased region" description="Polar residues" evidence="1">
    <location>
        <begin position="671"/>
        <end position="685"/>
    </location>
</feature>
<feature type="region of interest" description="Disordered" evidence="1">
    <location>
        <begin position="146"/>
        <end position="194"/>
    </location>
</feature>
<evidence type="ECO:0000313" key="3">
    <source>
        <dbReference type="Proteomes" id="UP000214365"/>
    </source>
</evidence>
<dbReference type="Proteomes" id="UP000214365">
    <property type="component" value="Unassembled WGS sequence"/>
</dbReference>
<feature type="compositionally biased region" description="Pro residues" evidence="1">
    <location>
        <begin position="1"/>
        <end position="11"/>
    </location>
</feature>
<evidence type="ECO:0000313" key="2">
    <source>
        <dbReference type="EMBL" id="OKL63308.1"/>
    </source>
</evidence>
<keyword evidence="3" id="KW-1185">Reference proteome</keyword>
<dbReference type="GeneID" id="31001225"/>
<dbReference type="OrthoDB" id="4188047at2759"/>
<accession>A0A1Q5QBW3</accession>
<feature type="compositionally biased region" description="Basic and acidic residues" evidence="1">
    <location>
        <begin position="281"/>
        <end position="290"/>
    </location>
</feature>
<feature type="region of interest" description="Disordered" evidence="1">
    <location>
        <begin position="1"/>
        <end position="26"/>
    </location>
</feature>
<feature type="region of interest" description="Disordered" evidence="1">
    <location>
        <begin position="79"/>
        <end position="134"/>
    </location>
</feature>